<dbReference type="AlphaFoldDB" id="A0A4S8UWM6"/>
<evidence type="ECO:0000313" key="3">
    <source>
        <dbReference type="Proteomes" id="UP000308953"/>
    </source>
</evidence>
<evidence type="ECO:0000256" key="1">
    <source>
        <dbReference type="SAM" id="MobiDB-lite"/>
    </source>
</evidence>
<dbReference type="EMBL" id="QZAV01000034">
    <property type="protein sequence ID" value="THX41407.1"/>
    <property type="molecule type" value="Genomic_DNA"/>
</dbReference>
<accession>A0A4S8UWM6</accession>
<proteinExistence type="predicted"/>
<dbReference type="InterPro" id="IPR011990">
    <property type="entry name" value="TPR-like_helical_dom_sf"/>
</dbReference>
<feature type="region of interest" description="Disordered" evidence="1">
    <location>
        <begin position="1"/>
        <end position="42"/>
    </location>
</feature>
<feature type="compositionally biased region" description="Polar residues" evidence="1">
    <location>
        <begin position="1"/>
        <end position="24"/>
    </location>
</feature>
<sequence length="475" mass="53428">MRQEQAPWTQMQCCESDSHGQVTRRNQRAEISGNPWSDVPIRSAQPTHVRIAPKAKPSATKFAGNTPDLCDDSPDADSDVIEVYTPDLDPRDGVFQNHALALVPKTATIAPMLFYPDEHLIPVKFFSNIFDYFRGACDNGHFVRNDSGDLVSHVSPRSSMDVSNFYKCCITAIDLLERGYYAQGFALVSNALWLVERLLEVRDPKLIDTICDVAVLLLTKGWDQVYEILMERICCMVQFQAIKNKEQHHPWAQLFAWLQKLPTSQALEILRRGWKCGLDQLEDVNPGHSWEWLNMNCSSDYPLRMGGHVAQLHQDVLSAWFEVPQPSALSSMRQQFACGNVLYYDGNYREALGAMESIIYRCAEAREHGEKKWMALEIEALEVSSRCHSALCKLGRDRGDILTATTLLESAIERSGVVWGAESATTLALQHNLWLLLLEQNRESEAELLRSIIDAVMIKPKSATSSAPPGEDSVT</sequence>
<gene>
    <name evidence="2" type="ORF">D6D10_02707</name>
</gene>
<dbReference type="Gene3D" id="1.25.40.10">
    <property type="entry name" value="Tetratricopeptide repeat domain"/>
    <property type="match status" value="1"/>
</dbReference>
<name>A0A4S8UWM6_AURPU</name>
<comment type="caution">
    <text evidence="2">The sequence shown here is derived from an EMBL/GenBank/DDBJ whole genome shotgun (WGS) entry which is preliminary data.</text>
</comment>
<dbReference type="Proteomes" id="UP000308953">
    <property type="component" value="Unassembled WGS sequence"/>
</dbReference>
<reference evidence="2 3" key="1">
    <citation type="submission" date="2018-10" db="EMBL/GenBank/DDBJ databases">
        <title>Fifty Aureobasidium pullulans genomes reveal a recombining polyextremotolerant generalist.</title>
        <authorList>
            <person name="Gostincar C."/>
            <person name="Turk M."/>
            <person name="Zajc J."/>
            <person name="Gunde-Cimerman N."/>
        </authorList>
    </citation>
    <scope>NUCLEOTIDE SEQUENCE [LARGE SCALE GENOMIC DNA]</scope>
    <source>
        <strain evidence="2 3">EXF-9785</strain>
    </source>
</reference>
<evidence type="ECO:0000313" key="2">
    <source>
        <dbReference type="EMBL" id="THX41407.1"/>
    </source>
</evidence>
<organism evidence="2 3">
    <name type="scientific">Aureobasidium pullulans</name>
    <name type="common">Black yeast</name>
    <name type="synonym">Pullularia pullulans</name>
    <dbReference type="NCBI Taxonomy" id="5580"/>
    <lineage>
        <taxon>Eukaryota</taxon>
        <taxon>Fungi</taxon>
        <taxon>Dikarya</taxon>
        <taxon>Ascomycota</taxon>
        <taxon>Pezizomycotina</taxon>
        <taxon>Dothideomycetes</taxon>
        <taxon>Dothideomycetidae</taxon>
        <taxon>Dothideales</taxon>
        <taxon>Saccotheciaceae</taxon>
        <taxon>Aureobasidium</taxon>
    </lineage>
</organism>
<protein>
    <submittedName>
        <fullName evidence="2">Uncharacterized protein</fullName>
    </submittedName>
</protein>